<evidence type="ECO:0000313" key="3">
    <source>
        <dbReference type="Proteomes" id="UP000501690"/>
    </source>
</evidence>
<feature type="region of interest" description="Disordered" evidence="1">
    <location>
        <begin position="21"/>
        <end position="41"/>
    </location>
</feature>
<dbReference type="EMBL" id="CP039353">
    <property type="protein sequence ID" value="QCE07339.1"/>
    <property type="molecule type" value="Genomic_DNA"/>
</dbReference>
<evidence type="ECO:0000256" key="1">
    <source>
        <dbReference type="SAM" id="MobiDB-lite"/>
    </source>
</evidence>
<protein>
    <submittedName>
        <fullName evidence="2">Uncharacterized protein</fullName>
    </submittedName>
</protein>
<accession>A0A4D6N4D7</accession>
<organism evidence="2 3">
    <name type="scientific">Vigna unguiculata</name>
    <name type="common">Cowpea</name>
    <dbReference type="NCBI Taxonomy" id="3917"/>
    <lineage>
        <taxon>Eukaryota</taxon>
        <taxon>Viridiplantae</taxon>
        <taxon>Streptophyta</taxon>
        <taxon>Embryophyta</taxon>
        <taxon>Tracheophyta</taxon>
        <taxon>Spermatophyta</taxon>
        <taxon>Magnoliopsida</taxon>
        <taxon>eudicotyledons</taxon>
        <taxon>Gunneridae</taxon>
        <taxon>Pentapetalae</taxon>
        <taxon>rosids</taxon>
        <taxon>fabids</taxon>
        <taxon>Fabales</taxon>
        <taxon>Fabaceae</taxon>
        <taxon>Papilionoideae</taxon>
        <taxon>50 kb inversion clade</taxon>
        <taxon>NPAAA clade</taxon>
        <taxon>indigoferoid/millettioid clade</taxon>
        <taxon>Phaseoleae</taxon>
        <taxon>Vigna</taxon>
    </lineage>
</organism>
<reference evidence="2 3" key="1">
    <citation type="submission" date="2019-04" db="EMBL/GenBank/DDBJ databases">
        <title>An improved genome assembly and genetic linkage map for asparagus bean, Vigna unguiculata ssp. sesquipedialis.</title>
        <authorList>
            <person name="Xia Q."/>
            <person name="Zhang R."/>
            <person name="Dong Y."/>
        </authorList>
    </citation>
    <scope>NUCLEOTIDE SEQUENCE [LARGE SCALE GENOMIC DNA]</scope>
    <source>
        <tissue evidence="2">Leaf</tissue>
    </source>
</reference>
<dbReference type="Proteomes" id="UP000501690">
    <property type="component" value="Linkage Group LG9"/>
</dbReference>
<keyword evidence="3" id="KW-1185">Reference proteome</keyword>
<proteinExistence type="predicted"/>
<feature type="region of interest" description="Disordered" evidence="1">
    <location>
        <begin position="57"/>
        <end position="92"/>
    </location>
</feature>
<dbReference type="AlphaFoldDB" id="A0A4D6N4D7"/>
<name>A0A4D6N4D7_VIGUN</name>
<sequence>MCQTFKNRVKTKPECILAQPLAQAERSRSGERVSRSGELLSPRQKLEKWETAFSRLGEASSPERDRLSLKTGARRLSDSSRNQPGRVAANHA</sequence>
<gene>
    <name evidence="2" type="ORF">DEO72_LG9g2358</name>
</gene>
<feature type="compositionally biased region" description="Basic and acidic residues" evidence="1">
    <location>
        <begin position="25"/>
        <end position="35"/>
    </location>
</feature>
<evidence type="ECO:0000313" key="2">
    <source>
        <dbReference type="EMBL" id="QCE07339.1"/>
    </source>
</evidence>